<feature type="compositionally biased region" description="Low complexity" evidence="1">
    <location>
        <begin position="12"/>
        <end position="22"/>
    </location>
</feature>
<feature type="non-terminal residue" evidence="2">
    <location>
        <position position="1"/>
    </location>
</feature>
<feature type="non-terminal residue" evidence="2">
    <location>
        <position position="227"/>
    </location>
</feature>
<reference evidence="2" key="1">
    <citation type="submission" date="2020-02" db="EMBL/GenBank/DDBJ databases">
        <authorList>
            <person name="Meier V. D."/>
        </authorList>
    </citation>
    <scope>NUCLEOTIDE SEQUENCE</scope>
    <source>
        <strain evidence="2">AVDCRST_MAG76</strain>
    </source>
</reference>
<gene>
    <name evidence="2" type="ORF">AVDCRST_MAG76-2844</name>
</gene>
<dbReference type="AlphaFoldDB" id="A0A6J4IWG0"/>
<feature type="region of interest" description="Disordered" evidence="1">
    <location>
        <begin position="1"/>
        <end position="104"/>
    </location>
</feature>
<feature type="compositionally biased region" description="Low complexity" evidence="1">
    <location>
        <begin position="180"/>
        <end position="191"/>
    </location>
</feature>
<protein>
    <submittedName>
        <fullName evidence="2">Uncharacterized protein</fullName>
    </submittedName>
</protein>
<name>A0A6J4IWG0_9ACTN</name>
<dbReference type="EMBL" id="CADCSZ010000171">
    <property type="protein sequence ID" value="CAA9261425.1"/>
    <property type="molecule type" value="Genomic_DNA"/>
</dbReference>
<feature type="compositionally biased region" description="Basic and acidic residues" evidence="1">
    <location>
        <begin position="214"/>
        <end position="227"/>
    </location>
</feature>
<evidence type="ECO:0000313" key="2">
    <source>
        <dbReference type="EMBL" id="CAA9261425.1"/>
    </source>
</evidence>
<proteinExistence type="predicted"/>
<feature type="region of interest" description="Disordered" evidence="1">
    <location>
        <begin position="160"/>
        <end position="227"/>
    </location>
</feature>
<accession>A0A6J4IWG0</accession>
<evidence type="ECO:0000256" key="1">
    <source>
        <dbReference type="SAM" id="MobiDB-lite"/>
    </source>
</evidence>
<organism evidence="2">
    <name type="scientific">uncultured Acidimicrobiales bacterium</name>
    <dbReference type="NCBI Taxonomy" id="310071"/>
    <lineage>
        <taxon>Bacteria</taxon>
        <taxon>Bacillati</taxon>
        <taxon>Actinomycetota</taxon>
        <taxon>Acidimicrobiia</taxon>
        <taxon>Acidimicrobiales</taxon>
        <taxon>environmental samples</taxon>
    </lineage>
</organism>
<sequence length="227" mass="23612">CRPARRSPAPTSWSRGRSSGPSWAPPGPSCSPAPEAGSSRWVPERAPTSPGTRPVLPSWTCASPIHAGAGTSSAGWHPAPGPSGLPSTRPVPRVPSRPTPTTWSCPPWSCARCPIPRPQLPRSGRCWPTEAAWCISSTCTPGACRAGCSRSSRRRGLGWAAGATWTGRPRPPSEPAAWRPSSSAGCASPRPSSGPSPAKPSSAGVRRSSPTTSDEPRRQGRPRPDAS</sequence>